<sequence length="71" mass="7571">SSVAGASVNPKPRYSFCLRSLFVTPCPSPHPLSFVAGGPLRRCSVTLSALPVFQGKSAPSHFVHFLLTESK</sequence>
<keyword evidence="2" id="KW-1185">Reference proteome</keyword>
<organism evidence="1 2">
    <name type="scientific">Stylosanthes scabra</name>
    <dbReference type="NCBI Taxonomy" id="79078"/>
    <lineage>
        <taxon>Eukaryota</taxon>
        <taxon>Viridiplantae</taxon>
        <taxon>Streptophyta</taxon>
        <taxon>Embryophyta</taxon>
        <taxon>Tracheophyta</taxon>
        <taxon>Spermatophyta</taxon>
        <taxon>Magnoliopsida</taxon>
        <taxon>eudicotyledons</taxon>
        <taxon>Gunneridae</taxon>
        <taxon>Pentapetalae</taxon>
        <taxon>rosids</taxon>
        <taxon>fabids</taxon>
        <taxon>Fabales</taxon>
        <taxon>Fabaceae</taxon>
        <taxon>Papilionoideae</taxon>
        <taxon>50 kb inversion clade</taxon>
        <taxon>dalbergioids sensu lato</taxon>
        <taxon>Dalbergieae</taxon>
        <taxon>Pterocarpus clade</taxon>
        <taxon>Stylosanthes</taxon>
    </lineage>
</organism>
<accession>A0ABU6U249</accession>
<feature type="non-terminal residue" evidence="1">
    <location>
        <position position="71"/>
    </location>
</feature>
<dbReference type="Proteomes" id="UP001341840">
    <property type="component" value="Unassembled WGS sequence"/>
</dbReference>
<protein>
    <submittedName>
        <fullName evidence="1">Uncharacterized protein</fullName>
    </submittedName>
</protein>
<dbReference type="EMBL" id="JASCZI010096223">
    <property type="protein sequence ID" value="MED6154158.1"/>
    <property type="molecule type" value="Genomic_DNA"/>
</dbReference>
<evidence type="ECO:0000313" key="2">
    <source>
        <dbReference type="Proteomes" id="UP001341840"/>
    </source>
</evidence>
<name>A0ABU6U249_9FABA</name>
<gene>
    <name evidence="1" type="ORF">PIB30_109421</name>
</gene>
<feature type="non-terminal residue" evidence="1">
    <location>
        <position position="1"/>
    </location>
</feature>
<reference evidence="1 2" key="1">
    <citation type="journal article" date="2023" name="Plants (Basel)">
        <title>Bridging the Gap: Combining Genomics and Transcriptomics Approaches to Understand Stylosanthes scabra, an Orphan Legume from the Brazilian Caatinga.</title>
        <authorList>
            <person name="Ferreira-Neto J.R.C."/>
            <person name="da Silva M.D."/>
            <person name="Binneck E."/>
            <person name="de Melo N.F."/>
            <person name="da Silva R.H."/>
            <person name="de Melo A.L.T.M."/>
            <person name="Pandolfi V."/>
            <person name="Bustamante F.O."/>
            <person name="Brasileiro-Vidal A.C."/>
            <person name="Benko-Iseppon A.M."/>
        </authorList>
    </citation>
    <scope>NUCLEOTIDE SEQUENCE [LARGE SCALE GENOMIC DNA]</scope>
    <source>
        <tissue evidence="1">Leaves</tissue>
    </source>
</reference>
<evidence type="ECO:0000313" key="1">
    <source>
        <dbReference type="EMBL" id="MED6154158.1"/>
    </source>
</evidence>
<proteinExistence type="predicted"/>
<comment type="caution">
    <text evidence="1">The sequence shown here is derived from an EMBL/GenBank/DDBJ whole genome shotgun (WGS) entry which is preliminary data.</text>
</comment>